<organism evidence="2 3">
    <name type="scientific">Friedmanniella luteola</name>
    <dbReference type="NCBI Taxonomy" id="546871"/>
    <lineage>
        <taxon>Bacteria</taxon>
        <taxon>Bacillati</taxon>
        <taxon>Actinomycetota</taxon>
        <taxon>Actinomycetes</taxon>
        <taxon>Propionibacteriales</taxon>
        <taxon>Nocardioidaceae</taxon>
        <taxon>Friedmanniella</taxon>
    </lineage>
</organism>
<keyword evidence="2" id="KW-0418">Kinase</keyword>
<gene>
    <name evidence="2" type="ORF">SAMN04488543_2167</name>
</gene>
<dbReference type="EMBL" id="LT629749">
    <property type="protein sequence ID" value="SDS67513.1"/>
    <property type="molecule type" value="Genomic_DNA"/>
</dbReference>
<dbReference type="InterPro" id="IPR011009">
    <property type="entry name" value="Kinase-like_dom_sf"/>
</dbReference>
<reference evidence="2 3" key="1">
    <citation type="submission" date="2016-10" db="EMBL/GenBank/DDBJ databases">
        <authorList>
            <person name="de Groot N.N."/>
        </authorList>
    </citation>
    <scope>NUCLEOTIDE SEQUENCE [LARGE SCALE GENOMIC DNA]</scope>
    <source>
        <strain evidence="2 3">DSM 21741</strain>
    </source>
</reference>
<evidence type="ECO:0000259" key="1">
    <source>
        <dbReference type="Pfam" id="PF01636"/>
    </source>
</evidence>
<dbReference type="GO" id="GO:0016301">
    <property type="term" value="F:kinase activity"/>
    <property type="evidence" value="ECO:0007669"/>
    <property type="project" value="UniProtKB-KW"/>
</dbReference>
<proteinExistence type="predicted"/>
<dbReference type="Gene3D" id="3.90.1200.10">
    <property type="match status" value="1"/>
</dbReference>
<protein>
    <submittedName>
        <fullName evidence="2">Homoserine kinase type II</fullName>
    </submittedName>
</protein>
<evidence type="ECO:0000313" key="3">
    <source>
        <dbReference type="Proteomes" id="UP000199092"/>
    </source>
</evidence>
<sequence length="416" mass="44458">MVQLAAQVDELRAGGSRVEAVLPDSGSEHLFGKNAMDLSLRRPLPGPVTRAGRCWVSGWRRSGADPDRASGSVCDDHPVTAVERPSMPSEPALEMLWEAADPRDALMTRFGFPAGAAAGRWVATALAERWGVRVDSCERIVMSGHNALAWVGTPGARLIAKWSVVPERFPRLAGLARLLVWLEGRGLPVSAPVATPEGHHQVELDGASVGVQREVAGDLLDTTDEREVRAAGAVLARLHAALAVYPEADRIPGVAGRSAGLTDELTGWLDAVPDHVPAAARDALRRLVAEAPGEPLPVQLVHGDFRSANVLCVGPAVAAVLDFEEARLDHRVVELARSAVLLGTRFRDWGPVSAEVRTWFLDGYASVSPLTPTEAAWWDALVAWHSVAMMPRDGDPTGWGPAALAQLSEPWSQLSS</sequence>
<dbReference type="InterPro" id="IPR002575">
    <property type="entry name" value="Aminoglycoside_PTrfase"/>
</dbReference>
<dbReference type="Pfam" id="PF01636">
    <property type="entry name" value="APH"/>
    <property type="match status" value="1"/>
</dbReference>
<keyword evidence="3" id="KW-1185">Reference proteome</keyword>
<dbReference type="Proteomes" id="UP000199092">
    <property type="component" value="Chromosome I"/>
</dbReference>
<evidence type="ECO:0000313" key="2">
    <source>
        <dbReference type="EMBL" id="SDS67513.1"/>
    </source>
</evidence>
<name>A0A1H1U587_9ACTN</name>
<accession>A0A1H1U587</accession>
<feature type="domain" description="Aminoglycoside phosphotransferase" evidence="1">
    <location>
        <begin position="150"/>
        <end position="368"/>
    </location>
</feature>
<keyword evidence="2" id="KW-0808">Transferase</keyword>
<dbReference type="SUPFAM" id="SSF56112">
    <property type="entry name" value="Protein kinase-like (PK-like)"/>
    <property type="match status" value="1"/>
</dbReference>
<dbReference type="STRING" id="546871.SAMN04488543_2167"/>
<dbReference type="AlphaFoldDB" id="A0A1H1U587"/>